<proteinExistence type="inferred from homology"/>
<gene>
    <name evidence="8" type="ORF">SAMN02745784_02033</name>
</gene>
<dbReference type="Proteomes" id="UP000184114">
    <property type="component" value="Unassembled WGS sequence"/>
</dbReference>
<feature type="domain" description="Tetrapyrrole methylase" evidence="7">
    <location>
        <begin position="3"/>
        <end position="198"/>
    </location>
</feature>
<dbReference type="AlphaFoldDB" id="A0A1M4WWL1"/>
<evidence type="ECO:0000256" key="3">
    <source>
        <dbReference type="ARBA" id="ARBA00022603"/>
    </source>
</evidence>
<dbReference type="Pfam" id="PF00590">
    <property type="entry name" value="TP_methylase"/>
    <property type="match status" value="1"/>
</dbReference>
<dbReference type="InterPro" id="IPR000878">
    <property type="entry name" value="4pyrrol_Mease"/>
</dbReference>
<evidence type="ECO:0000256" key="5">
    <source>
        <dbReference type="ARBA" id="ARBA00022691"/>
    </source>
</evidence>
<name>A0A1M4WWL1_9FIRM</name>
<evidence type="ECO:0000256" key="1">
    <source>
        <dbReference type="ARBA" id="ARBA00004953"/>
    </source>
</evidence>
<dbReference type="GO" id="GO:0032259">
    <property type="term" value="P:methylation"/>
    <property type="evidence" value="ECO:0007669"/>
    <property type="project" value="UniProtKB-KW"/>
</dbReference>
<dbReference type="InterPro" id="IPR012382">
    <property type="entry name" value="CobI/CbiL"/>
</dbReference>
<dbReference type="CDD" id="cd11645">
    <property type="entry name" value="Precorrin_2_C20_MT"/>
    <property type="match status" value="1"/>
</dbReference>
<organism evidence="8 9">
    <name type="scientific">Tissierella praeacuta DSM 18095</name>
    <dbReference type="NCBI Taxonomy" id="1123404"/>
    <lineage>
        <taxon>Bacteria</taxon>
        <taxon>Bacillati</taxon>
        <taxon>Bacillota</taxon>
        <taxon>Tissierellia</taxon>
        <taxon>Tissierellales</taxon>
        <taxon>Tissierellaceae</taxon>
        <taxon>Tissierella</taxon>
    </lineage>
</organism>
<protein>
    <submittedName>
        <fullName evidence="8">Cobalt-factor II C20-methyltransferase</fullName>
    </submittedName>
</protein>
<dbReference type="InterPro" id="IPR014776">
    <property type="entry name" value="4pyrrole_Mease_sub2"/>
</dbReference>
<keyword evidence="3 8" id="KW-0489">Methyltransferase</keyword>
<dbReference type="SUPFAM" id="SSF53790">
    <property type="entry name" value="Tetrapyrrole methylase"/>
    <property type="match status" value="1"/>
</dbReference>
<evidence type="ECO:0000256" key="6">
    <source>
        <dbReference type="PIRNR" id="PIRNR036427"/>
    </source>
</evidence>
<dbReference type="GeneID" id="90994445"/>
<evidence type="ECO:0000256" key="2">
    <source>
        <dbReference type="ARBA" id="ARBA00022573"/>
    </source>
</evidence>
<dbReference type="InterPro" id="IPR003043">
    <property type="entry name" value="Uropor_MeTrfase_CS"/>
</dbReference>
<dbReference type="Gene3D" id="3.30.950.10">
    <property type="entry name" value="Methyltransferase, Cobalt-precorrin-4 Transmethylase, Domain 2"/>
    <property type="match status" value="1"/>
</dbReference>
<dbReference type="PROSITE" id="PS00839">
    <property type="entry name" value="SUMT_1"/>
    <property type="match status" value="1"/>
</dbReference>
<keyword evidence="4 8" id="KW-0808">Transferase</keyword>
<evidence type="ECO:0000259" key="7">
    <source>
        <dbReference type="Pfam" id="PF00590"/>
    </source>
</evidence>
<sequence length="217" mass="24325">MKKLYGIGTGPGDKELLTIKAVKAMEDSSVIFAPNNRGKNMAIDTARDFIQDKPIIFIDFPMGNVTREDYKKASELILEKIPEGAIGSFLTIGDPMIYSTFIYIMEELEGKDIDIEIISGIPSFVAAAGKSRTPITLKGENFILCDEFKEELLENIDSIAILKTIKEKENILNALEGNGFSYKYIKRATLEEQEILSDKEDILNDKDYISLIIARKD</sequence>
<dbReference type="EMBL" id="FQTY01000008">
    <property type="protein sequence ID" value="SHE85634.1"/>
    <property type="molecule type" value="Genomic_DNA"/>
</dbReference>
<evidence type="ECO:0000256" key="4">
    <source>
        <dbReference type="ARBA" id="ARBA00022679"/>
    </source>
</evidence>
<evidence type="ECO:0000313" key="9">
    <source>
        <dbReference type="Proteomes" id="UP000184114"/>
    </source>
</evidence>
<evidence type="ECO:0000313" key="8">
    <source>
        <dbReference type="EMBL" id="SHE85634.1"/>
    </source>
</evidence>
<dbReference type="STRING" id="1123404.SAMN02745784_02033"/>
<dbReference type="GO" id="GO:0009236">
    <property type="term" value="P:cobalamin biosynthetic process"/>
    <property type="evidence" value="ECO:0007669"/>
    <property type="project" value="UniProtKB-UniRule"/>
</dbReference>
<reference evidence="9" key="1">
    <citation type="submission" date="2016-11" db="EMBL/GenBank/DDBJ databases">
        <authorList>
            <person name="Varghese N."/>
            <person name="Submissions S."/>
        </authorList>
    </citation>
    <scope>NUCLEOTIDE SEQUENCE [LARGE SCALE GENOMIC DNA]</scope>
    <source>
        <strain evidence="9">DSM 18095</strain>
    </source>
</reference>
<keyword evidence="2" id="KW-0169">Cobalamin biosynthesis</keyword>
<accession>A0A1M4WWL1</accession>
<dbReference type="Gene3D" id="3.40.1010.10">
    <property type="entry name" value="Cobalt-precorrin-4 Transmethylase, Domain 1"/>
    <property type="match status" value="1"/>
</dbReference>
<dbReference type="PIRSF" id="PIRSF036427">
    <property type="entry name" value="Precrrn-2_mtase"/>
    <property type="match status" value="1"/>
</dbReference>
<dbReference type="InterPro" id="IPR035996">
    <property type="entry name" value="4pyrrol_Methylase_sf"/>
</dbReference>
<dbReference type="GO" id="GO:0030788">
    <property type="term" value="F:precorrin-2 C20-methyltransferase activity"/>
    <property type="evidence" value="ECO:0007669"/>
    <property type="project" value="InterPro"/>
</dbReference>
<dbReference type="PANTHER" id="PTHR43467:SF2">
    <property type="entry name" value="COBALT-PRECORRIN-2 C(20)-METHYLTRANSFERASE"/>
    <property type="match status" value="1"/>
</dbReference>
<comment type="similarity">
    <text evidence="6">Belongs to the precorrin methyltransferase family.</text>
</comment>
<keyword evidence="5" id="KW-0949">S-adenosyl-L-methionine</keyword>
<dbReference type="RefSeq" id="WP_072976053.1">
    <property type="nucleotide sequence ID" value="NZ_FQTY01000008.1"/>
</dbReference>
<dbReference type="InterPro" id="IPR014777">
    <property type="entry name" value="4pyrrole_Mease_sub1"/>
</dbReference>
<keyword evidence="9" id="KW-1185">Reference proteome</keyword>
<dbReference type="PANTHER" id="PTHR43467">
    <property type="entry name" value="COBALT-PRECORRIN-2 C(20)-METHYLTRANSFERASE"/>
    <property type="match status" value="1"/>
</dbReference>
<comment type="pathway">
    <text evidence="1">Cofactor biosynthesis; adenosylcobalamin biosynthesis.</text>
</comment>